<dbReference type="Pfam" id="PF00069">
    <property type="entry name" value="Pkinase"/>
    <property type="match status" value="1"/>
</dbReference>
<dbReference type="PANTHER" id="PTHR24359">
    <property type="entry name" value="SERINE/THREONINE-PROTEIN KINASE SBK1"/>
    <property type="match status" value="1"/>
</dbReference>
<proteinExistence type="predicted"/>
<dbReference type="AlphaFoldDB" id="A0AAX4I827"/>
<dbReference type="PANTHER" id="PTHR24359:SF37">
    <property type="entry name" value="PROTEIN KINASE DOMAIN-CONTAINING PROTEIN"/>
    <property type="match status" value="1"/>
</dbReference>
<dbReference type="GO" id="GO:0004674">
    <property type="term" value="F:protein serine/threonine kinase activity"/>
    <property type="evidence" value="ECO:0007669"/>
    <property type="project" value="TreeGrafter"/>
</dbReference>
<dbReference type="KEGG" id="cdet:87940824"/>
<dbReference type="GO" id="GO:0005524">
    <property type="term" value="F:ATP binding"/>
    <property type="evidence" value="ECO:0007669"/>
    <property type="project" value="InterPro"/>
</dbReference>
<evidence type="ECO:0000313" key="3">
    <source>
        <dbReference type="EMBL" id="WQF79307.1"/>
    </source>
</evidence>
<evidence type="ECO:0000313" key="4">
    <source>
        <dbReference type="Proteomes" id="UP001322277"/>
    </source>
</evidence>
<evidence type="ECO:0000259" key="2">
    <source>
        <dbReference type="PROSITE" id="PS50011"/>
    </source>
</evidence>
<dbReference type="Proteomes" id="UP001322277">
    <property type="component" value="Chromosome 3"/>
</dbReference>
<gene>
    <name evidence="3" type="ORF">CDEST_04321</name>
</gene>
<dbReference type="RefSeq" id="XP_062776531.1">
    <property type="nucleotide sequence ID" value="XM_062920480.1"/>
</dbReference>
<dbReference type="SMART" id="SM00220">
    <property type="entry name" value="S_TKc"/>
    <property type="match status" value="1"/>
</dbReference>
<dbReference type="Gene3D" id="1.10.510.10">
    <property type="entry name" value="Transferase(Phosphotransferase) domain 1"/>
    <property type="match status" value="1"/>
</dbReference>
<feature type="region of interest" description="Disordered" evidence="1">
    <location>
        <begin position="48"/>
        <end position="133"/>
    </location>
</feature>
<dbReference type="InterPro" id="IPR011009">
    <property type="entry name" value="Kinase-like_dom_sf"/>
</dbReference>
<feature type="domain" description="Protein kinase" evidence="2">
    <location>
        <begin position="322"/>
        <end position="647"/>
    </location>
</feature>
<protein>
    <recommendedName>
        <fullName evidence="2">Protein kinase domain-containing protein</fullName>
    </recommendedName>
</protein>
<keyword evidence="4" id="KW-1185">Reference proteome</keyword>
<reference evidence="4" key="1">
    <citation type="journal article" date="2023" name="bioRxiv">
        <title>Complete genome of the Medicago anthracnose fungus, Colletotrichum destructivum, reveals a mini-chromosome-like region within a core chromosome.</title>
        <authorList>
            <person name="Lapalu N."/>
            <person name="Simon A."/>
            <person name="Lu A."/>
            <person name="Plaumann P.-L."/>
            <person name="Amselem J."/>
            <person name="Pigne S."/>
            <person name="Auger A."/>
            <person name="Koch C."/>
            <person name="Dallery J.-F."/>
            <person name="O'Connell R.J."/>
        </authorList>
    </citation>
    <scope>NUCLEOTIDE SEQUENCE [LARGE SCALE GENOMIC DNA]</scope>
    <source>
        <strain evidence="4">CBS 520.97</strain>
    </source>
</reference>
<name>A0AAX4I827_9PEZI</name>
<dbReference type="SUPFAM" id="SSF56112">
    <property type="entry name" value="Protein kinase-like (PK-like)"/>
    <property type="match status" value="1"/>
</dbReference>
<organism evidence="3 4">
    <name type="scientific">Colletotrichum destructivum</name>
    <dbReference type="NCBI Taxonomy" id="34406"/>
    <lineage>
        <taxon>Eukaryota</taxon>
        <taxon>Fungi</taxon>
        <taxon>Dikarya</taxon>
        <taxon>Ascomycota</taxon>
        <taxon>Pezizomycotina</taxon>
        <taxon>Sordariomycetes</taxon>
        <taxon>Hypocreomycetidae</taxon>
        <taxon>Glomerellales</taxon>
        <taxon>Glomerellaceae</taxon>
        <taxon>Colletotrichum</taxon>
        <taxon>Colletotrichum destructivum species complex</taxon>
    </lineage>
</organism>
<evidence type="ECO:0000256" key="1">
    <source>
        <dbReference type="SAM" id="MobiDB-lite"/>
    </source>
</evidence>
<dbReference type="PROSITE" id="PS50011">
    <property type="entry name" value="PROTEIN_KINASE_DOM"/>
    <property type="match status" value="1"/>
</dbReference>
<feature type="region of interest" description="Disordered" evidence="1">
    <location>
        <begin position="1"/>
        <end position="22"/>
    </location>
</feature>
<sequence length="647" mass="74063">MERPTTPNEESGGGKYGVEFSFSLDAPDNTRASTFCRDSLIQSEELLHRIPSSTEAEDRPRLGQPSVLDNHFPSPSIPPPGTGERSVWGKIIHNHDDYPDSPQIASDSGYSDHISVEDRDRYSPTPGHPQPPITAKKIANWMRSSYITSAQDQHDFLPCEKLREIISPDVLRTLFRGTFDYNDAAIEVLISKVLSQQNTLGNQPQPSRHKIIAILVLMDKIALIEGFIRGDIKDDDLPLKIKRTKVENFEVTVQLCKKWETDPSDGSKSVEHLESLECLDSWSFNDMEDFEARQKTICTPFFELPGDKLRFYNLRDRPTLPFLEYDQPQVGGYGSVRKVRIHHTHYSHKEVCKVLELPFVVGPNSDSVFQVQEGASRHFAVKELHSVTEAAYREEIELFEKIGVRGPAQDPRHLLQLQFSYLHGDHYFLVFPWADGNLREFWRENHSFKPGIRDHVLWFFKQCKGLVGALHKIHHYTSMSIPKANIKARIDDLKQGKKLKDWGRHGDIKPENILWFQQYENMTDFLVISDFGLTRFNTTKSRSKVPQDAIAGYSGTYRPPELDLGTSISPKYDIWSLGCVFLEFVSWFILGDTKTRGDFTDQRLRSEENTNLKEDKFFVLGEASDSIRYREAKVKPSVVSVSLLFIA</sequence>
<dbReference type="GeneID" id="87940824"/>
<dbReference type="CDD" id="cd00180">
    <property type="entry name" value="PKc"/>
    <property type="match status" value="1"/>
</dbReference>
<dbReference type="EMBL" id="CP137307">
    <property type="protein sequence ID" value="WQF79307.1"/>
    <property type="molecule type" value="Genomic_DNA"/>
</dbReference>
<accession>A0AAX4I827</accession>
<dbReference type="InterPro" id="IPR000719">
    <property type="entry name" value="Prot_kinase_dom"/>
</dbReference>